<dbReference type="GO" id="GO:0016226">
    <property type="term" value="P:iron-sulfur cluster assembly"/>
    <property type="evidence" value="ECO:0007669"/>
    <property type="project" value="TreeGrafter"/>
</dbReference>
<evidence type="ECO:0000256" key="1">
    <source>
        <dbReference type="SAM" id="Coils"/>
    </source>
</evidence>
<gene>
    <name evidence="2" type="ORF">PSON_ATCC_30995.1.T1930010</name>
</gene>
<dbReference type="AlphaFoldDB" id="A0A8S1RKF9"/>
<accession>A0A8S1RKF9</accession>
<name>A0A8S1RKF9_9CILI</name>
<dbReference type="EMBL" id="CAJJDN010000193">
    <property type="protein sequence ID" value="CAD8128656.1"/>
    <property type="molecule type" value="Genomic_DNA"/>
</dbReference>
<dbReference type="Proteomes" id="UP000692954">
    <property type="component" value="Unassembled WGS sequence"/>
</dbReference>
<keyword evidence="3" id="KW-1185">Reference proteome</keyword>
<evidence type="ECO:0000313" key="3">
    <source>
        <dbReference type="Proteomes" id="UP000692954"/>
    </source>
</evidence>
<dbReference type="PANTHER" id="PTHR19920:SF0">
    <property type="entry name" value="CYTOSOLIC IRON-SULFUR PROTEIN ASSEMBLY PROTEIN CIAO1-RELATED"/>
    <property type="match status" value="1"/>
</dbReference>
<feature type="coiled-coil region" evidence="1">
    <location>
        <begin position="86"/>
        <end position="113"/>
    </location>
</feature>
<dbReference type="GO" id="GO:0097361">
    <property type="term" value="C:cytosolic [4Fe-4S] assembly targeting complex"/>
    <property type="evidence" value="ECO:0007669"/>
    <property type="project" value="TreeGrafter"/>
</dbReference>
<dbReference type="PANTHER" id="PTHR19920">
    <property type="entry name" value="WD40 PROTEIN CIAO1"/>
    <property type="match status" value="1"/>
</dbReference>
<comment type="caution">
    <text evidence="2">The sequence shown here is derived from an EMBL/GenBank/DDBJ whole genome shotgun (WGS) entry which is preliminary data.</text>
</comment>
<organism evidence="2 3">
    <name type="scientific">Paramecium sonneborni</name>
    <dbReference type="NCBI Taxonomy" id="65129"/>
    <lineage>
        <taxon>Eukaryota</taxon>
        <taxon>Sar</taxon>
        <taxon>Alveolata</taxon>
        <taxon>Ciliophora</taxon>
        <taxon>Intramacronucleata</taxon>
        <taxon>Oligohymenophorea</taxon>
        <taxon>Peniculida</taxon>
        <taxon>Parameciidae</taxon>
        <taxon>Paramecium</taxon>
    </lineage>
</organism>
<keyword evidence="1" id="KW-0175">Coiled coil</keyword>
<protein>
    <recommendedName>
        <fullName evidence="4">WD40-repeat-containing domain</fullName>
    </recommendedName>
</protein>
<dbReference type="OrthoDB" id="412867at2759"/>
<proteinExistence type="predicted"/>
<evidence type="ECO:0008006" key="4">
    <source>
        <dbReference type="Google" id="ProtNLM"/>
    </source>
</evidence>
<reference evidence="2" key="1">
    <citation type="submission" date="2021-01" db="EMBL/GenBank/DDBJ databases">
        <authorList>
            <consortium name="Genoscope - CEA"/>
            <person name="William W."/>
        </authorList>
    </citation>
    <scope>NUCLEOTIDE SEQUENCE</scope>
</reference>
<evidence type="ECO:0000313" key="2">
    <source>
        <dbReference type="EMBL" id="CAD8128656.1"/>
    </source>
</evidence>
<sequence length="568" mass="67768">MNFNNESALQLIGQCLLLLEQILQQYRKQYLVGNQKSYKEQQEEQQLSESNDRYDDRLNENETVKSGDEIYQFDFYESQNNLPEIVIALKSNFQKLKEALQRVKSQIDDQSSQNNSSLSNSNKIMKKNFQFAQDQKILKIIEGQHINQDLQQYFCDKFKNDAPQKIKQQKMDDNLNRLITYTSSNFCNQIEGIYKVVNNYLYSVRPTYQDDYFSQQSLKLRQDYEKDLKQFIMNIKDFSYQFGNIYPIEIQSYKSKLQQIKKSQALCFNLDDSLLATTENEIIHIWQFQEGQMIEFNKPKSQHKNDVACILFSQKYKYSFFSAGGLGDYSIFMWYFSNNNWECIEAQNYKTKNNGGFRSMILNKNEDKLFTSDSFGNIRIWKVDQINKVFIFENELKEFTKQCWSISLNESETQLVAFGEDKQIIVWEKQQNNEWKLLNKITQQDQACRGKFLNDSTFVFCTHNEGKLIEMKIEGKNKEKVVEITNMQLDFKKSDLFSFPIQYINNKQILIVKHNRYIYFQKRDNLGKMKMLTYLRFQNKQLFGTLSNDKQYQVVWNDGYYYVYKLNL</sequence>